<dbReference type="SUPFAM" id="SSF53335">
    <property type="entry name" value="S-adenosyl-L-methionine-dependent methyltransferases"/>
    <property type="match status" value="1"/>
</dbReference>
<comment type="caution">
    <text evidence="2">The sequence shown here is derived from an EMBL/GenBank/DDBJ whole genome shotgun (WGS) entry which is preliminary data.</text>
</comment>
<dbReference type="PANTHER" id="PTHR32026">
    <property type="entry name" value="METHYLTRANSFERASE-LIKE PROTEIN 24"/>
    <property type="match status" value="1"/>
</dbReference>
<gene>
    <name evidence="2" type="primary">mettl24</name>
    <name evidence="2" type="ORF">SPIL2461_LOCUS20742</name>
</gene>
<dbReference type="OrthoDB" id="430591at2759"/>
<organism evidence="2 3">
    <name type="scientific">Symbiodinium pilosum</name>
    <name type="common">Dinoflagellate</name>
    <dbReference type="NCBI Taxonomy" id="2952"/>
    <lineage>
        <taxon>Eukaryota</taxon>
        <taxon>Sar</taxon>
        <taxon>Alveolata</taxon>
        <taxon>Dinophyceae</taxon>
        <taxon>Suessiales</taxon>
        <taxon>Symbiodiniaceae</taxon>
        <taxon>Symbiodinium</taxon>
    </lineage>
</organism>
<dbReference type="Gene3D" id="3.40.50.11350">
    <property type="match status" value="1"/>
</dbReference>
<sequence>MLASRAEAPLGWFMIEPSYSCPNEELVGKYGDGVKWVCNPRSLDNAAREAHRKCVVYSFGSRGEDQFEQDISRITTCEIHTFDPTVAKTSGTLHRYAIGVNDSEQGIIHTNAAKTDTTHIAYVPMKRLSTIMEELKHDFADVMKMDTEGAEFGIITDMAATNSIEKVGQMQIEVHWWDAADRKQVWDLFDILNSHGMVVFHKENNIIYNKGSEYALLRLAPRPDLFRAFPRQTAALSQGFEAEHFFAEYVQVHKRERAACGRILVFDCNLDVNCGGLGDRVTGMVTSVMLSILTNRAFVVHQDFFHESFQPADLDVDWRWSPELESCTSQAPLFNFVNKNRNPYANFEELLHDHPVVRVATNRGNLHRFLDHPIFGPRFAKLGFNKCNMFGQVFDRFFEPTPALATMVQQFTAWDGELGQKPTLTVGIHLRLGDKYFNPEAAAGPNEVQVWDETFRCAKSATSAAAAIWGRTNSGPQVQYFVMMDHAGLKQHVRTRHRQDNILLSDVTPVHINGKEYRKYHKAGKAGGAGHRLALLQTYAEWYAYSQSNLFIWNESSGFSRLSLMRSFASRHELFPQFGVVQTKGCSTIGREACHFMGRWGARV</sequence>
<dbReference type="InterPro" id="IPR029063">
    <property type="entry name" value="SAM-dependent_MTases_sf"/>
</dbReference>
<reference evidence="2" key="1">
    <citation type="submission" date="2021-02" db="EMBL/GenBank/DDBJ databases">
        <authorList>
            <person name="Dougan E. K."/>
            <person name="Rhodes N."/>
            <person name="Thang M."/>
            <person name="Chan C."/>
        </authorList>
    </citation>
    <scope>NUCLEOTIDE SEQUENCE</scope>
</reference>
<feature type="domain" description="Methyltransferase" evidence="1">
    <location>
        <begin position="9"/>
        <end position="215"/>
    </location>
</feature>
<keyword evidence="3" id="KW-1185">Reference proteome</keyword>
<accession>A0A812XA20</accession>
<dbReference type="Proteomes" id="UP000649617">
    <property type="component" value="Unassembled WGS sequence"/>
</dbReference>
<protein>
    <submittedName>
        <fullName evidence="2">Mettl24 protein</fullName>
    </submittedName>
</protein>
<dbReference type="InterPro" id="IPR025714">
    <property type="entry name" value="Methyltranfer_dom"/>
</dbReference>
<evidence type="ECO:0000313" key="2">
    <source>
        <dbReference type="EMBL" id="CAE7725491.1"/>
    </source>
</evidence>
<evidence type="ECO:0000313" key="3">
    <source>
        <dbReference type="Proteomes" id="UP000649617"/>
    </source>
</evidence>
<name>A0A812XA20_SYMPI</name>
<dbReference type="InterPro" id="IPR026913">
    <property type="entry name" value="METTL24"/>
</dbReference>
<dbReference type="AlphaFoldDB" id="A0A812XA20"/>
<dbReference type="Pfam" id="PF13383">
    <property type="entry name" value="Methyltransf_22"/>
    <property type="match status" value="1"/>
</dbReference>
<evidence type="ECO:0000259" key="1">
    <source>
        <dbReference type="Pfam" id="PF13383"/>
    </source>
</evidence>
<proteinExistence type="predicted"/>
<dbReference type="Gene3D" id="3.40.50.150">
    <property type="entry name" value="Vaccinia Virus protein VP39"/>
    <property type="match status" value="1"/>
</dbReference>
<dbReference type="EMBL" id="CAJNIZ010045637">
    <property type="protein sequence ID" value="CAE7725491.1"/>
    <property type="molecule type" value="Genomic_DNA"/>
</dbReference>